<dbReference type="RefSeq" id="WP_147282807.1">
    <property type="nucleotide sequence ID" value="NZ_QPJK01000002.1"/>
</dbReference>
<proteinExistence type="predicted"/>
<dbReference type="EMBL" id="QPJK01000002">
    <property type="protein sequence ID" value="RCW73828.1"/>
    <property type="molecule type" value="Genomic_DNA"/>
</dbReference>
<sequence>MSAVAERPRRVQVDFHAVEPHQRHMDRRLANWARWCNGTSAPMTSPMFRMTPPPPRVRADMAYQISDVLDTADATKMAKAVAALPQSNRTAINWHYVKPVSPKRACQALGATMEGLAKLVRDGRQMLINRDI</sequence>
<comment type="caution">
    <text evidence="1">The sequence shown here is derived from an EMBL/GenBank/DDBJ whole genome shotgun (WGS) entry which is preliminary data.</text>
</comment>
<name>A0A368Y3E6_9BURK</name>
<dbReference type="AlphaFoldDB" id="A0A368Y3E6"/>
<gene>
    <name evidence="1" type="ORF">DES41_102142</name>
</gene>
<dbReference type="OrthoDB" id="8902553at2"/>
<reference evidence="1 2" key="1">
    <citation type="submission" date="2018-07" db="EMBL/GenBank/DDBJ databases">
        <title>Genomic Encyclopedia of Type Strains, Phase IV (KMG-IV): sequencing the most valuable type-strain genomes for metagenomic binning, comparative biology and taxonomic classification.</title>
        <authorList>
            <person name="Goeker M."/>
        </authorList>
    </citation>
    <scope>NUCLEOTIDE SEQUENCE [LARGE SCALE GENOMIC DNA]</scope>
    <source>
        <strain evidence="1 2">DSM 21634</strain>
    </source>
</reference>
<organism evidence="1 2">
    <name type="scientific">Pseudorhodoferax soli</name>
    <dbReference type="NCBI Taxonomy" id="545864"/>
    <lineage>
        <taxon>Bacteria</taxon>
        <taxon>Pseudomonadati</taxon>
        <taxon>Pseudomonadota</taxon>
        <taxon>Betaproteobacteria</taxon>
        <taxon>Burkholderiales</taxon>
        <taxon>Comamonadaceae</taxon>
    </lineage>
</organism>
<evidence type="ECO:0000313" key="1">
    <source>
        <dbReference type="EMBL" id="RCW73828.1"/>
    </source>
</evidence>
<dbReference type="Proteomes" id="UP000252884">
    <property type="component" value="Unassembled WGS sequence"/>
</dbReference>
<keyword evidence="2" id="KW-1185">Reference proteome</keyword>
<accession>A0A368Y3E6</accession>
<protein>
    <submittedName>
        <fullName evidence="1">Uncharacterized protein</fullName>
    </submittedName>
</protein>
<evidence type="ECO:0000313" key="2">
    <source>
        <dbReference type="Proteomes" id="UP000252884"/>
    </source>
</evidence>